<dbReference type="PANTHER" id="PTHR10903">
    <property type="entry name" value="GTPASE, IMAP FAMILY MEMBER-RELATED"/>
    <property type="match status" value="1"/>
</dbReference>
<evidence type="ECO:0000259" key="4">
    <source>
        <dbReference type="PROSITE" id="PS51720"/>
    </source>
</evidence>
<dbReference type="GO" id="GO:0005525">
    <property type="term" value="F:GTP binding"/>
    <property type="evidence" value="ECO:0007669"/>
    <property type="project" value="UniProtKB-KW"/>
</dbReference>
<dbReference type="PROSITE" id="PS51720">
    <property type="entry name" value="G_AIG1"/>
    <property type="match status" value="1"/>
</dbReference>
<evidence type="ECO:0000313" key="6">
    <source>
        <dbReference type="Proteomes" id="UP000005408"/>
    </source>
</evidence>
<dbReference type="Proteomes" id="UP000005408">
    <property type="component" value="Unassembled WGS sequence"/>
</dbReference>
<keyword evidence="3" id="KW-0342">GTP-binding</keyword>
<organism evidence="5 6">
    <name type="scientific">Magallana gigas</name>
    <name type="common">Pacific oyster</name>
    <name type="synonym">Crassostrea gigas</name>
    <dbReference type="NCBI Taxonomy" id="29159"/>
    <lineage>
        <taxon>Eukaryota</taxon>
        <taxon>Metazoa</taxon>
        <taxon>Spiralia</taxon>
        <taxon>Lophotrochozoa</taxon>
        <taxon>Mollusca</taxon>
        <taxon>Bivalvia</taxon>
        <taxon>Autobranchia</taxon>
        <taxon>Pteriomorphia</taxon>
        <taxon>Ostreida</taxon>
        <taxon>Ostreoidea</taxon>
        <taxon>Ostreidae</taxon>
        <taxon>Magallana</taxon>
    </lineage>
</organism>
<keyword evidence="2" id="KW-0547">Nucleotide-binding</keyword>
<sequence length="271" mass="30837">MAEGTHSRSANEKIEERRIVLIGKLGAGKSHTGNGILGKDDFKSKGSFVTVTRECGYRSAIRNGLLYKVFDTPGINSPDDMHKRMNENTDIARCLYCTFPGFHAIVLVISGEERISNEDLKMLKTLDDLLGESAFTYMIIVVSKVENEEVLNRMISESPDMADLKFKCKNRVVSFGNQKGTIPVECVRNFDNILTELIKENARKKKPYYTHKFYERAMRILEKDKADYIINHPEVSEEEALKNVRIEAAEGYSPREKELRNLTNVGYCIIL</sequence>
<dbReference type="InterPro" id="IPR045058">
    <property type="entry name" value="GIMA/IAN/Toc"/>
</dbReference>
<evidence type="ECO:0000313" key="5">
    <source>
        <dbReference type="EnsemblMetazoa" id="G16464.2:cds"/>
    </source>
</evidence>
<protein>
    <recommendedName>
        <fullName evidence="4">AIG1-type G domain-containing protein</fullName>
    </recommendedName>
</protein>
<dbReference type="InterPro" id="IPR027417">
    <property type="entry name" value="P-loop_NTPase"/>
</dbReference>
<dbReference type="EnsemblMetazoa" id="G16464.1">
    <property type="protein sequence ID" value="G16464.1:cds"/>
    <property type="gene ID" value="G16464"/>
</dbReference>
<evidence type="ECO:0000256" key="2">
    <source>
        <dbReference type="ARBA" id="ARBA00022741"/>
    </source>
</evidence>
<dbReference type="SUPFAM" id="SSF52540">
    <property type="entry name" value="P-loop containing nucleoside triphosphate hydrolases"/>
    <property type="match status" value="1"/>
</dbReference>
<proteinExistence type="inferred from homology"/>
<evidence type="ECO:0000256" key="3">
    <source>
        <dbReference type="ARBA" id="ARBA00023134"/>
    </source>
</evidence>
<comment type="similarity">
    <text evidence="1">Belongs to the TRAFAC class TrmE-Era-EngA-EngB-Septin-like GTPase superfamily. AIG1/Toc34/Toc159-like paraseptin GTPase family. IAN subfamily.</text>
</comment>
<accession>A0A8W8IYT0</accession>
<dbReference type="InterPro" id="IPR006703">
    <property type="entry name" value="G_AIG1"/>
</dbReference>
<reference evidence="5" key="1">
    <citation type="submission" date="2022-08" db="UniProtKB">
        <authorList>
            <consortium name="EnsemblMetazoa"/>
        </authorList>
    </citation>
    <scope>IDENTIFICATION</scope>
    <source>
        <strain evidence="5">05x7-T-G4-1.051#20</strain>
    </source>
</reference>
<feature type="domain" description="AIG1-type G" evidence="4">
    <location>
        <begin position="14"/>
        <end position="218"/>
    </location>
</feature>
<dbReference type="AlphaFoldDB" id="A0A8W8IYT0"/>
<keyword evidence="6" id="KW-1185">Reference proteome</keyword>
<dbReference type="Gene3D" id="3.40.50.300">
    <property type="entry name" value="P-loop containing nucleotide triphosphate hydrolases"/>
    <property type="match status" value="1"/>
</dbReference>
<name>A0A8W8IYT0_MAGGI</name>
<dbReference type="EnsemblMetazoa" id="G16464.2">
    <property type="protein sequence ID" value="G16464.2:cds"/>
    <property type="gene ID" value="G16464"/>
</dbReference>
<dbReference type="PANTHER" id="PTHR10903:SF184">
    <property type="entry name" value="GTP-BINDING PROTEIN A"/>
    <property type="match status" value="1"/>
</dbReference>
<evidence type="ECO:0000256" key="1">
    <source>
        <dbReference type="ARBA" id="ARBA00008535"/>
    </source>
</evidence>
<dbReference type="Pfam" id="PF04548">
    <property type="entry name" value="AIG1"/>
    <property type="match status" value="1"/>
</dbReference>